<accession>A0A951UTM8</accession>
<keyword evidence="4 8" id="KW-0812">Transmembrane</keyword>
<evidence type="ECO:0000256" key="6">
    <source>
        <dbReference type="ARBA" id="ARBA00023136"/>
    </source>
</evidence>
<dbReference type="PROSITE" id="PS01219">
    <property type="entry name" value="AMMONIUM_TRANSP"/>
    <property type="match status" value="1"/>
</dbReference>
<gene>
    <name evidence="11" type="ORF">KME60_16160</name>
</gene>
<evidence type="ECO:0000256" key="3">
    <source>
        <dbReference type="ARBA" id="ARBA00022448"/>
    </source>
</evidence>
<dbReference type="InterPro" id="IPR018047">
    <property type="entry name" value="Ammonium_transpt_CS"/>
</dbReference>
<protein>
    <recommendedName>
        <fullName evidence="8">Ammonium transporter</fullName>
    </recommendedName>
</protein>
<organism evidence="11 12">
    <name type="scientific">Cyanomargarita calcarea GSE-NOS-MK-12-04C</name>
    <dbReference type="NCBI Taxonomy" id="2839659"/>
    <lineage>
        <taxon>Bacteria</taxon>
        <taxon>Bacillati</taxon>
        <taxon>Cyanobacteriota</taxon>
        <taxon>Cyanophyceae</taxon>
        <taxon>Nostocales</taxon>
        <taxon>Cyanomargaritaceae</taxon>
        <taxon>Cyanomargarita</taxon>
    </lineage>
</organism>
<proteinExistence type="inferred from homology"/>
<evidence type="ECO:0000259" key="10">
    <source>
        <dbReference type="Pfam" id="PF00909"/>
    </source>
</evidence>
<evidence type="ECO:0000256" key="7">
    <source>
        <dbReference type="ARBA" id="ARBA00023177"/>
    </source>
</evidence>
<feature type="transmembrane region" description="Helical" evidence="8">
    <location>
        <begin position="204"/>
        <end position="223"/>
    </location>
</feature>
<keyword evidence="7 8" id="KW-0924">Ammonia transport</keyword>
<feature type="transmembrane region" description="Helical" evidence="8">
    <location>
        <begin position="497"/>
        <end position="522"/>
    </location>
</feature>
<dbReference type="Gene3D" id="1.10.3430.10">
    <property type="entry name" value="Ammonium transporter AmtB like domains"/>
    <property type="match status" value="1"/>
</dbReference>
<keyword evidence="5 8" id="KW-1133">Transmembrane helix</keyword>
<sequence length="571" mass="61057">MINSKSEVKSLLSKKSLINFKIILQTIASFIQFFVTGFTQIKKSFSGVKPRPIASLQGGQVNKLARLRKRMRDRDWRRYAYVILLGKGVAIGILFIAFAFISNLIGTPALAADPVLRGNDIVNPINTLWVLVAAFLVFGMQVGFTMLEAGFCRVRETVNVLMECIVDTCLCGLLFYAWGFAFMFGSGNPLIGHEFFFLGGTPATYGSTGVAFLAFWLFQFAFADTCSTITSGAMIGRTGFIGDLLYSIGVSGFIYPIIGHWVWGPDGFLVTMGTAQGFLPFLGTGFRDFAGSTVVHTIGGFIALAGSIVLGPRLGRTFKRDGGGPMLPHDLVIAASGGLLLWFGWYGFNPGSTLSAMDFQGTGRVAANTTLAACAGGLSALFFGFPKTKKWDLSYTVNGFLAGLVSITCPCYWVNPTGSILIGAIGGVVVVLGIDLLEWLRIDDPIGAVPVHGFCGIWGTWSLGLFATGEFGASGAISPDVSATVRGLFYGGGIQVLSAQIIGNLIVALSTFSLAMLLMYLVNLTGTLRVSKEGELEGLDLHEHGITAYPEYLTGPSATPSGSSFEEKHFR</sequence>
<feature type="region of interest" description="Disordered" evidence="9">
    <location>
        <begin position="552"/>
        <end position="571"/>
    </location>
</feature>
<dbReference type="NCBIfam" id="TIGR00836">
    <property type="entry name" value="amt"/>
    <property type="match status" value="1"/>
</dbReference>
<feature type="transmembrane region" description="Helical" evidence="8">
    <location>
        <begin position="289"/>
        <end position="310"/>
    </location>
</feature>
<reference evidence="11" key="1">
    <citation type="submission" date="2021-05" db="EMBL/GenBank/DDBJ databases">
        <authorList>
            <person name="Pietrasiak N."/>
            <person name="Ward R."/>
            <person name="Stajich J.E."/>
            <person name="Kurbessoian T."/>
        </authorList>
    </citation>
    <scope>NUCLEOTIDE SEQUENCE</scope>
    <source>
        <strain evidence="11">GSE-NOS-MK-12-04C</strain>
    </source>
</reference>
<comment type="caution">
    <text evidence="11">The sequence shown here is derived from an EMBL/GenBank/DDBJ whole genome shotgun (WGS) entry which is preliminary data.</text>
</comment>
<dbReference type="Proteomes" id="UP000729701">
    <property type="component" value="Unassembled WGS sequence"/>
</dbReference>
<feature type="transmembrane region" description="Helical" evidence="8">
    <location>
        <begin position="421"/>
        <end position="442"/>
    </location>
</feature>
<dbReference type="GO" id="GO:0008519">
    <property type="term" value="F:ammonium channel activity"/>
    <property type="evidence" value="ECO:0007669"/>
    <property type="project" value="InterPro"/>
</dbReference>
<dbReference type="EMBL" id="JAHHGZ010000016">
    <property type="protein sequence ID" value="MBW4668907.1"/>
    <property type="molecule type" value="Genomic_DNA"/>
</dbReference>
<feature type="transmembrane region" description="Helical" evidence="8">
    <location>
        <begin position="331"/>
        <end position="348"/>
    </location>
</feature>
<dbReference type="InterPro" id="IPR029020">
    <property type="entry name" value="Ammonium/urea_transptr"/>
</dbReference>
<keyword evidence="3 8" id="KW-0813">Transport</keyword>
<dbReference type="Pfam" id="PF00909">
    <property type="entry name" value="Ammonium_transp"/>
    <property type="match status" value="1"/>
</dbReference>
<feature type="transmembrane region" description="Helical" evidence="8">
    <location>
        <begin position="397"/>
        <end position="415"/>
    </location>
</feature>
<feature type="transmembrane region" description="Helical" evidence="8">
    <location>
        <begin position="159"/>
        <end position="184"/>
    </location>
</feature>
<comment type="subcellular location">
    <subcellularLocation>
        <location evidence="8">Cell membrane</location>
        <topology evidence="8">Multi-pass membrane protein</topology>
    </subcellularLocation>
    <subcellularLocation>
        <location evidence="1">Membrane</location>
        <topology evidence="1">Multi-pass membrane protein</topology>
    </subcellularLocation>
</comment>
<evidence type="ECO:0000256" key="8">
    <source>
        <dbReference type="RuleBase" id="RU362002"/>
    </source>
</evidence>
<dbReference type="SUPFAM" id="SSF111352">
    <property type="entry name" value="Ammonium transporter"/>
    <property type="match status" value="1"/>
</dbReference>
<feature type="transmembrane region" description="Helical" evidence="8">
    <location>
        <begin position="244"/>
        <end position="263"/>
    </location>
</feature>
<dbReference type="InterPro" id="IPR001905">
    <property type="entry name" value="Ammonium_transpt"/>
</dbReference>
<evidence type="ECO:0000256" key="9">
    <source>
        <dbReference type="SAM" id="MobiDB-lite"/>
    </source>
</evidence>
<evidence type="ECO:0000313" key="11">
    <source>
        <dbReference type="EMBL" id="MBW4668907.1"/>
    </source>
</evidence>
<feature type="transmembrane region" description="Helical" evidence="8">
    <location>
        <begin position="125"/>
        <end position="147"/>
    </location>
</feature>
<comment type="similarity">
    <text evidence="2 8">Belongs to the ammonia transporter channel (TC 1.A.11.2) family.</text>
</comment>
<keyword evidence="6 8" id="KW-0472">Membrane</keyword>
<dbReference type="AlphaFoldDB" id="A0A951UTM8"/>
<feature type="domain" description="Ammonium transporter AmtB-like" evidence="10">
    <location>
        <begin position="128"/>
        <end position="549"/>
    </location>
</feature>
<dbReference type="PANTHER" id="PTHR11730">
    <property type="entry name" value="AMMONIUM TRANSPORTER"/>
    <property type="match status" value="1"/>
</dbReference>
<evidence type="ECO:0000256" key="2">
    <source>
        <dbReference type="ARBA" id="ARBA00005887"/>
    </source>
</evidence>
<dbReference type="GO" id="GO:0005886">
    <property type="term" value="C:plasma membrane"/>
    <property type="evidence" value="ECO:0007669"/>
    <property type="project" value="UniProtKB-SubCell"/>
</dbReference>
<reference evidence="11" key="2">
    <citation type="journal article" date="2022" name="Microbiol. Resour. Announc.">
        <title>Metagenome Sequencing to Explore Phylogenomics of Terrestrial Cyanobacteria.</title>
        <authorList>
            <person name="Ward R.D."/>
            <person name="Stajich J.E."/>
            <person name="Johansen J.R."/>
            <person name="Huntemann M."/>
            <person name="Clum A."/>
            <person name="Foster B."/>
            <person name="Foster B."/>
            <person name="Roux S."/>
            <person name="Palaniappan K."/>
            <person name="Varghese N."/>
            <person name="Mukherjee S."/>
            <person name="Reddy T.B.K."/>
            <person name="Daum C."/>
            <person name="Copeland A."/>
            <person name="Chen I.A."/>
            <person name="Ivanova N.N."/>
            <person name="Kyrpides N.C."/>
            <person name="Shapiro N."/>
            <person name="Eloe-Fadrosh E.A."/>
            <person name="Pietrasiak N."/>
        </authorList>
    </citation>
    <scope>NUCLEOTIDE SEQUENCE</scope>
    <source>
        <strain evidence="11">GSE-NOS-MK-12-04C</strain>
    </source>
</reference>
<evidence type="ECO:0000256" key="5">
    <source>
        <dbReference type="ARBA" id="ARBA00022989"/>
    </source>
</evidence>
<dbReference type="GO" id="GO:0097272">
    <property type="term" value="P:ammonium homeostasis"/>
    <property type="evidence" value="ECO:0007669"/>
    <property type="project" value="TreeGrafter"/>
</dbReference>
<feature type="transmembrane region" description="Helical" evidence="8">
    <location>
        <begin position="368"/>
        <end position="385"/>
    </location>
</feature>
<evidence type="ECO:0000256" key="4">
    <source>
        <dbReference type="ARBA" id="ARBA00022692"/>
    </source>
</evidence>
<dbReference type="InterPro" id="IPR024041">
    <property type="entry name" value="NH4_transpt_AmtB-like_dom"/>
</dbReference>
<evidence type="ECO:0000313" key="12">
    <source>
        <dbReference type="Proteomes" id="UP000729701"/>
    </source>
</evidence>
<evidence type="ECO:0000256" key="1">
    <source>
        <dbReference type="ARBA" id="ARBA00004141"/>
    </source>
</evidence>
<feature type="transmembrane region" description="Helical" evidence="8">
    <location>
        <begin position="454"/>
        <end position="477"/>
    </location>
</feature>
<dbReference type="PANTHER" id="PTHR11730:SF6">
    <property type="entry name" value="AMMONIUM TRANSPORTER"/>
    <property type="match status" value="1"/>
</dbReference>
<name>A0A951UTM8_9CYAN</name>
<feature type="transmembrane region" description="Helical" evidence="8">
    <location>
        <begin position="79"/>
        <end position="105"/>
    </location>
</feature>